<gene>
    <name evidence="2" type="ORF">CYMTET_24550</name>
</gene>
<protein>
    <submittedName>
        <fullName evidence="2">Uncharacterized protein</fullName>
    </submittedName>
</protein>
<evidence type="ECO:0000313" key="2">
    <source>
        <dbReference type="EMBL" id="KAK3266863.1"/>
    </source>
</evidence>
<keyword evidence="3" id="KW-1185">Reference proteome</keyword>
<accession>A0AAE0FW43</accession>
<sequence length="207" mass="22311">MIGPSRPDWAARAGWLRARSKLVRSVGRRQPSRTLKKCFLDNSGDDEGAEEGEVEDEDMEEEKKGEEGQDETEDEEQEAAAARPFSRDLAKRMLTDPAAMAAIFFRFFSNAAAATAAAAGGGSEGLKKKIMNGHKKMQRKIDAEDAGDAKESGEGPVQEGGKEGHAAKDAPPAVEAQVQHNRNPEFASAAQQIFYGLLPSAMHGAHM</sequence>
<feature type="compositionally biased region" description="Basic and acidic residues" evidence="1">
    <location>
        <begin position="139"/>
        <end position="153"/>
    </location>
</feature>
<reference evidence="2 3" key="1">
    <citation type="journal article" date="2015" name="Genome Biol. Evol.">
        <title>Comparative Genomics of a Bacterivorous Green Alga Reveals Evolutionary Causalities and Consequences of Phago-Mixotrophic Mode of Nutrition.</title>
        <authorList>
            <person name="Burns J.A."/>
            <person name="Paasch A."/>
            <person name="Narechania A."/>
            <person name="Kim E."/>
        </authorList>
    </citation>
    <scope>NUCLEOTIDE SEQUENCE [LARGE SCALE GENOMIC DNA]</scope>
    <source>
        <strain evidence="2 3">PLY_AMNH</strain>
    </source>
</reference>
<organism evidence="2 3">
    <name type="scientific">Cymbomonas tetramitiformis</name>
    <dbReference type="NCBI Taxonomy" id="36881"/>
    <lineage>
        <taxon>Eukaryota</taxon>
        <taxon>Viridiplantae</taxon>
        <taxon>Chlorophyta</taxon>
        <taxon>Pyramimonadophyceae</taxon>
        <taxon>Pyramimonadales</taxon>
        <taxon>Pyramimonadaceae</taxon>
        <taxon>Cymbomonas</taxon>
    </lineage>
</organism>
<name>A0AAE0FW43_9CHLO</name>
<evidence type="ECO:0000256" key="1">
    <source>
        <dbReference type="SAM" id="MobiDB-lite"/>
    </source>
</evidence>
<feature type="region of interest" description="Disordered" evidence="1">
    <location>
        <begin position="136"/>
        <end position="179"/>
    </location>
</feature>
<feature type="region of interest" description="Disordered" evidence="1">
    <location>
        <begin position="37"/>
        <end position="84"/>
    </location>
</feature>
<dbReference type="Proteomes" id="UP001190700">
    <property type="component" value="Unassembled WGS sequence"/>
</dbReference>
<dbReference type="EMBL" id="LGRX02012791">
    <property type="protein sequence ID" value="KAK3266863.1"/>
    <property type="molecule type" value="Genomic_DNA"/>
</dbReference>
<comment type="caution">
    <text evidence="2">The sequence shown here is derived from an EMBL/GenBank/DDBJ whole genome shotgun (WGS) entry which is preliminary data.</text>
</comment>
<feature type="compositionally biased region" description="Acidic residues" evidence="1">
    <location>
        <begin position="43"/>
        <end position="60"/>
    </location>
</feature>
<feature type="compositionally biased region" description="Acidic residues" evidence="1">
    <location>
        <begin position="68"/>
        <end position="78"/>
    </location>
</feature>
<dbReference type="AlphaFoldDB" id="A0AAE0FW43"/>
<proteinExistence type="predicted"/>
<evidence type="ECO:0000313" key="3">
    <source>
        <dbReference type="Proteomes" id="UP001190700"/>
    </source>
</evidence>